<comment type="caution">
    <text evidence="2">The sequence shown here is derived from an EMBL/GenBank/DDBJ whole genome shotgun (WGS) entry which is preliminary data.</text>
</comment>
<organism evidence="2 3">
    <name type="scientific">Trichonephila inaurata madagascariensis</name>
    <dbReference type="NCBI Taxonomy" id="2747483"/>
    <lineage>
        <taxon>Eukaryota</taxon>
        <taxon>Metazoa</taxon>
        <taxon>Ecdysozoa</taxon>
        <taxon>Arthropoda</taxon>
        <taxon>Chelicerata</taxon>
        <taxon>Arachnida</taxon>
        <taxon>Araneae</taxon>
        <taxon>Araneomorphae</taxon>
        <taxon>Entelegynae</taxon>
        <taxon>Araneoidea</taxon>
        <taxon>Nephilidae</taxon>
        <taxon>Trichonephila</taxon>
        <taxon>Trichonephila inaurata</taxon>
    </lineage>
</organism>
<sequence>MTIGGRITLHSNKKNNGYLKNRFSDSKVIRKPLTPDTLLSACTPSPSFQKRRRLRSDKRKRNRKVKNELKEYNLITHYKKDSEIANKCHRMQNVNANVQKAEKISLPYSEELQIKVNSSKQFPNEYLLPINLQKNEPSSVFSPLQKYDDVGRKCTTKKEKYLTIPFNERQKPDCIGLQDKTTNSSFLKPSTSVSEAQESHGLKEDTSLKRVTKSFESCKKNLPLLFSIDDKAEKSSNLAMDKRLQIQYQKRLPRNKTLETQHFKNTERSYANQKSIEAKKTQIFRPIRCNEHSKGTTDSKPMHFKSNRSLFTTPKRDNIERVFSVLSPRCQSAPPFPIKNPIEFSDKFEEKHLFEELNLEVPSKSLIPQNNNLESEVSNVIPSKNEVLECNKSCVNNYDSEPWSPTKFLIKCVKQSTNETEKNSIDKQGSQLEKPKSSPNLRKSSDRKAKTKALILLKQTTSKRSVRSKRKPTVENGLYEVMV</sequence>
<evidence type="ECO:0000313" key="3">
    <source>
        <dbReference type="Proteomes" id="UP000886998"/>
    </source>
</evidence>
<accession>A0A8X6XGI9</accession>
<dbReference type="Proteomes" id="UP000886998">
    <property type="component" value="Unassembled WGS sequence"/>
</dbReference>
<keyword evidence="3" id="KW-1185">Reference proteome</keyword>
<evidence type="ECO:0000313" key="2">
    <source>
        <dbReference type="EMBL" id="GFY52794.1"/>
    </source>
</evidence>
<feature type="compositionally biased region" description="Polar residues" evidence="1">
    <location>
        <begin position="426"/>
        <end position="442"/>
    </location>
</feature>
<gene>
    <name evidence="2" type="ORF">TNIN_114761</name>
</gene>
<reference evidence="2" key="1">
    <citation type="submission" date="2020-08" db="EMBL/GenBank/DDBJ databases">
        <title>Multicomponent nature underlies the extraordinary mechanical properties of spider dragline silk.</title>
        <authorList>
            <person name="Kono N."/>
            <person name="Nakamura H."/>
            <person name="Mori M."/>
            <person name="Yoshida Y."/>
            <person name="Ohtoshi R."/>
            <person name="Malay A.D."/>
            <person name="Moran D.A.P."/>
            <person name="Tomita M."/>
            <person name="Numata K."/>
            <person name="Arakawa K."/>
        </authorList>
    </citation>
    <scope>NUCLEOTIDE SEQUENCE</scope>
</reference>
<feature type="region of interest" description="Disordered" evidence="1">
    <location>
        <begin position="40"/>
        <end position="62"/>
    </location>
</feature>
<name>A0A8X6XGI9_9ARAC</name>
<dbReference type="EMBL" id="BMAV01008908">
    <property type="protein sequence ID" value="GFY52794.1"/>
    <property type="molecule type" value="Genomic_DNA"/>
</dbReference>
<feature type="region of interest" description="Disordered" evidence="1">
    <location>
        <begin position="420"/>
        <end position="471"/>
    </location>
</feature>
<evidence type="ECO:0000256" key="1">
    <source>
        <dbReference type="SAM" id="MobiDB-lite"/>
    </source>
</evidence>
<proteinExistence type="predicted"/>
<feature type="compositionally biased region" description="Basic residues" evidence="1">
    <location>
        <begin position="49"/>
        <end position="62"/>
    </location>
</feature>
<feature type="region of interest" description="Disordered" evidence="1">
    <location>
        <begin position="186"/>
        <end position="205"/>
    </location>
</feature>
<protein>
    <submittedName>
        <fullName evidence="2">Uncharacterized protein</fullName>
    </submittedName>
</protein>
<feature type="compositionally biased region" description="Polar residues" evidence="1">
    <location>
        <begin position="186"/>
        <end position="196"/>
    </location>
</feature>
<dbReference type="AlphaFoldDB" id="A0A8X6XGI9"/>